<gene>
    <name evidence="1" type="ORF">DSO57_1027499</name>
</gene>
<name>A0ACC2TDB4_9FUNG</name>
<protein>
    <submittedName>
        <fullName evidence="1">Uncharacterized protein</fullName>
    </submittedName>
</protein>
<dbReference type="Proteomes" id="UP001165960">
    <property type="component" value="Unassembled WGS sequence"/>
</dbReference>
<evidence type="ECO:0000313" key="1">
    <source>
        <dbReference type="EMBL" id="KAJ9072441.1"/>
    </source>
</evidence>
<organism evidence="1 2">
    <name type="scientific">Entomophthora muscae</name>
    <dbReference type="NCBI Taxonomy" id="34485"/>
    <lineage>
        <taxon>Eukaryota</taxon>
        <taxon>Fungi</taxon>
        <taxon>Fungi incertae sedis</taxon>
        <taxon>Zoopagomycota</taxon>
        <taxon>Entomophthoromycotina</taxon>
        <taxon>Entomophthoromycetes</taxon>
        <taxon>Entomophthorales</taxon>
        <taxon>Entomophthoraceae</taxon>
        <taxon>Entomophthora</taxon>
    </lineage>
</organism>
<comment type="caution">
    <text evidence="1">The sequence shown here is derived from an EMBL/GenBank/DDBJ whole genome shotgun (WGS) entry which is preliminary data.</text>
</comment>
<dbReference type="EMBL" id="QTSX02003008">
    <property type="protein sequence ID" value="KAJ9072441.1"/>
    <property type="molecule type" value="Genomic_DNA"/>
</dbReference>
<keyword evidence="2" id="KW-1185">Reference proteome</keyword>
<proteinExistence type="predicted"/>
<evidence type="ECO:0000313" key="2">
    <source>
        <dbReference type="Proteomes" id="UP001165960"/>
    </source>
</evidence>
<reference evidence="1" key="1">
    <citation type="submission" date="2022-04" db="EMBL/GenBank/DDBJ databases">
        <title>Genome of the entomopathogenic fungus Entomophthora muscae.</title>
        <authorList>
            <person name="Elya C."/>
            <person name="Lovett B.R."/>
            <person name="Lee E."/>
            <person name="Macias A.M."/>
            <person name="Hajek A.E."/>
            <person name="De Bivort B.L."/>
            <person name="Kasson M.T."/>
            <person name="De Fine Licht H.H."/>
            <person name="Stajich J.E."/>
        </authorList>
    </citation>
    <scope>NUCLEOTIDE SEQUENCE</scope>
    <source>
        <strain evidence="1">Berkeley</strain>
    </source>
</reference>
<accession>A0ACC2TDB4</accession>
<sequence>MSGYLQAIFTTLDAEFKDIEVDHKWSPESGYIDIGFPDTSTRDPAAKLEFIHNNVHLKVDITRYVHHKARWVTFSNLPTDKYSEWVREAIITGAEYYGTVDECQEEGNFKAHYMHPSTLHILLDAAPIVRSRNVALPRFVRLPGCNNSVIYVEPENSQQVYHFCFSMSHNIHQCHIKKGIHVRDYEMDVEKGITRVKGRLMFVPNQYGGSHPK</sequence>